<accession>A0AAF0W0E7</accession>
<evidence type="ECO:0000313" key="9">
    <source>
        <dbReference type="Proteomes" id="UP000077755"/>
    </source>
</evidence>
<evidence type="ECO:0000256" key="1">
    <source>
        <dbReference type="ARBA" id="ARBA00004123"/>
    </source>
</evidence>
<keyword evidence="5" id="KW-0539">Nucleus</keyword>
<dbReference type="InterPro" id="IPR044168">
    <property type="entry name" value="RISBZ3/4/5"/>
</dbReference>
<keyword evidence="9" id="KW-1185">Reference proteome</keyword>
<proteinExistence type="predicted"/>
<evidence type="ECO:0000256" key="4">
    <source>
        <dbReference type="ARBA" id="ARBA00023163"/>
    </source>
</evidence>
<dbReference type="GO" id="GO:0003677">
    <property type="term" value="F:DNA binding"/>
    <property type="evidence" value="ECO:0007669"/>
    <property type="project" value="UniProtKB-KW"/>
</dbReference>
<feature type="region of interest" description="Disordered" evidence="6">
    <location>
        <begin position="55"/>
        <end position="87"/>
    </location>
</feature>
<dbReference type="AlphaFoldDB" id="A0AAF0W0E7"/>
<evidence type="ECO:0000256" key="6">
    <source>
        <dbReference type="SAM" id="MobiDB-lite"/>
    </source>
</evidence>
<feature type="region of interest" description="Disordered" evidence="6">
    <location>
        <begin position="96"/>
        <end position="115"/>
    </location>
</feature>
<feature type="domain" description="BZIP" evidence="7">
    <location>
        <begin position="88"/>
        <end position="151"/>
    </location>
</feature>
<reference evidence="8" key="2">
    <citation type="submission" date="2022-03" db="EMBL/GenBank/DDBJ databases">
        <title>Draft title - Genomic analysis of global carrot germplasm unveils the trajectory of domestication and the origin of high carotenoid orange carrot.</title>
        <authorList>
            <person name="Iorizzo M."/>
            <person name="Ellison S."/>
            <person name="Senalik D."/>
            <person name="Macko-Podgorni A."/>
            <person name="Grzebelus D."/>
            <person name="Bostan H."/>
            <person name="Rolling W."/>
            <person name="Curaba J."/>
            <person name="Simon P."/>
        </authorList>
    </citation>
    <scope>NUCLEOTIDE SEQUENCE</scope>
    <source>
        <tissue evidence="8">Leaf</tissue>
    </source>
</reference>
<dbReference type="Proteomes" id="UP000077755">
    <property type="component" value="Chromosome 1"/>
</dbReference>
<dbReference type="PROSITE" id="PS50217">
    <property type="entry name" value="BZIP"/>
    <property type="match status" value="1"/>
</dbReference>
<evidence type="ECO:0000256" key="3">
    <source>
        <dbReference type="ARBA" id="ARBA00023125"/>
    </source>
</evidence>
<dbReference type="InterPro" id="IPR046347">
    <property type="entry name" value="bZIP_sf"/>
</dbReference>
<keyword evidence="2" id="KW-0805">Transcription regulation</keyword>
<dbReference type="GO" id="GO:0005634">
    <property type="term" value="C:nucleus"/>
    <property type="evidence" value="ECO:0007669"/>
    <property type="project" value="UniProtKB-SubCell"/>
</dbReference>
<dbReference type="Gene3D" id="1.20.5.170">
    <property type="match status" value="1"/>
</dbReference>
<dbReference type="GO" id="GO:0003700">
    <property type="term" value="F:DNA-binding transcription factor activity"/>
    <property type="evidence" value="ECO:0007669"/>
    <property type="project" value="InterPro"/>
</dbReference>
<dbReference type="PANTHER" id="PTHR47693">
    <property type="entry name" value="BZIP TRANSCRIPTION FACTOR RISBZ3-RELATED"/>
    <property type="match status" value="1"/>
</dbReference>
<evidence type="ECO:0000259" key="7">
    <source>
        <dbReference type="PROSITE" id="PS50217"/>
    </source>
</evidence>
<dbReference type="SMART" id="SM00338">
    <property type="entry name" value="BRLZ"/>
    <property type="match status" value="1"/>
</dbReference>
<sequence length="263" mass="28808">MNGFSNCAEVTEASLWCQNFSAPKHSSISVTMDSQSSICAGSPTSAANNLPKGCENQAMGVTSGSYDQSDDDDIDTEAGPCEQSDQAGVRRIKRMVSNRESARRSRRRKQAHLSDLEQQVDQLRGENSTLFKNMTSANQQFKDATNNNRVLKSDVEALRAKVKLAEDMVTRGSLTSSITNIIQNHLYNTPQSFGTQNIHRMGNVSPTITVQRDDPSYPGLTGSGQTDNVDHFNGNIDNNIINDSVSCTSEIWPWGSHVPTMSK</sequence>
<reference evidence="8" key="1">
    <citation type="journal article" date="2016" name="Nat. Genet.">
        <title>A high-quality carrot genome assembly provides new insights into carotenoid accumulation and asterid genome evolution.</title>
        <authorList>
            <person name="Iorizzo M."/>
            <person name="Ellison S."/>
            <person name="Senalik D."/>
            <person name="Zeng P."/>
            <person name="Satapoomin P."/>
            <person name="Huang J."/>
            <person name="Bowman M."/>
            <person name="Iovene M."/>
            <person name="Sanseverino W."/>
            <person name="Cavagnaro P."/>
            <person name="Yildiz M."/>
            <person name="Macko-Podgorni A."/>
            <person name="Moranska E."/>
            <person name="Grzebelus E."/>
            <person name="Grzebelus D."/>
            <person name="Ashrafi H."/>
            <person name="Zheng Z."/>
            <person name="Cheng S."/>
            <person name="Spooner D."/>
            <person name="Van Deynze A."/>
            <person name="Simon P."/>
        </authorList>
    </citation>
    <scope>NUCLEOTIDE SEQUENCE</scope>
    <source>
        <tissue evidence="8">Leaf</tissue>
    </source>
</reference>
<evidence type="ECO:0000256" key="2">
    <source>
        <dbReference type="ARBA" id="ARBA00023015"/>
    </source>
</evidence>
<evidence type="ECO:0000313" key="8">
    <source>
        <dbReference type="EMBL" id="WOG81335.1"/>
    </source>
</evidence>
<keyword evidence="4" id="KW-0804">Transcription</keyword>
<protein>
    <recommendedName>
        <fullName evidence="7">BZIP domain-containing protein</fullName>
    </recommendedName>
</protein>
<comment type="subcellular location">
    <subcellularLocation>
        <location evidence="1">Nucleus</location>
    </subcellularLocation>
</comment>
<evidence type="ECO:0000256" key="5">
    <source>
        <dbReference type="ARBA" id="ARBA00023242"/>
    </source>
</evidence>
<dbReference type="InterPro" id="IPR004827">
    <property type="entry name" value="bZIP"/>
</dbReference>
<dbReference type="SUPFAM" id="SSF57959">
    <property type="entry name" value="Leucine zipper domain"/>
    <property type="match status" value="1"/>
</dbReference>
<dbReference type="InterPro" id="IPR045314">
    <property type="entry name" value="bZIP_plant_GBF1"/>
</dbReference>
<dbReference type="CDD" id="cd14702">
    <property type="entry name" value="bZIP_plant_GBF1"/>
    <property type="match status" value="1"/>
</dbReference>
<dbReference type="FunFam" id="1.20.5.170:FF:000020">
    <property type="entry name" value="BZIP transcription factor"/>
    <property type="match status" value="1"/>
</dbReference>
<dbReference type="PANTHER" id="PTHR47693:SF1">
    <property type="entry name" value="BZIP TRANSCRIPTION FACTOR RISBZ3"/>
    <property type="match status" value="1"/>
</dbReference>
<dbReference type="EMBL" id="CP093343">
    <property type="protein sequence ID" value="WOG81335.1"/>
    <property type="molecule type" value="Genomic_DNA"/>
</dbReference>
<dbReference type="PROSITE" id="PS00036">
    <property type="entry name" value="BZIP_BASIC"/>
    <property type="match status" value="1"/>
</dbReference>
<dbReference type="GO" id="GO:0046983">
    <property type="term" value="F:protein dimerization activity"/>
    <property type="evidence" value="ECO:0007669"/>
    <property type="project" value="UniProtKB-ARBA"/>
</dbReference>
<dbReference type="Pfam" id="PF00170">
    <property type="entry name" value="bZIP_1"/>
    <property type="match status" value="1"/>
</dbReference>
<organism evidence="8 9">
    <name type="scientific">Daucus carota subsp. sativus</name>
    <name type="common">Carrot</name>
    <dbReference type="NCBI Taxonomy" id="79200"/>
    <lineage>
        <taxon>Eukaryota</taxon>
        <taxon>Viridiplantae</taxon>
        <taxon>Streptophyta</taxon>
        <taxon>Embryophyta</taxon>
        <taxon>Tracheophyta</taxon>
        <taxon>Spermatophyta</taxon>
        <taxon>Magnoliopsida</taxon>
        <taxon>eudicotyledons</taxon>
        <taxon>Gunneridae</taxon>
        <taxon>Pentapetalae</taxon>
        <taxon>asterids</taxon>
        <taxon>campanulids</taxon>
        <taxon>Apiales</taxon>
        <taxon>Apiaceae</taxon>
        <taxon>Apioideae</taxon>
        <taxon>Scandiceae</taxon>
        <taxon>Daucinae</taxon>
        <taxon>Daucus</taxon>
        <taxon>Daucus sect. Daucus</taxon>
    </lineage>
</organism>
<name>A0AAF0W0E7_DAUCS</name>
<keyword evidence="3" id="KW-0238">DNA-binding</keyword>
<gene>
    <name evidence="8" type="ORF">DCAR_0100481</name>
</gene>